<feature type="compositionally biased region" description="Polar residues" evidence="1">
    <location>
        <begin position="152"/>
        <end position="164"/>
    </location>
</feature>
<name>A0A6A5WJS2_9PLEO</name>
<proteinExistence type="predicted"/>
<reference evidence="3" key="1">
    <citation type="journal article" date="2020" name="Stud. Mycol.">
        <title>101 Dothideomycetes genomes: a test case for predicting lifestyles and emergence of pathogens.</title>
        <authorList>
            <person name="Haridas S."/>
            <person name="Albert R."/>
            <person name="Binder M."/>
            <person name="Bloem J."/>
            <person name="Labutti K."/>
            <person name="Salamov A."/>
            <person name="Andreopoulos B."/>
            <person name="Baker S."/>
            <person name="Barry K."/>
            <person name="Bills G."/>
            <person name="Bluhm B."/>
            <person name="Cannon C."/>
            <person name="Castanera R."/>
            <person name="Culley D."/>
            <person name="Daum C."/>
            <person name="Ezra D."/>
            <person name="Gonzalez J."/>
            <person name="Henrissat B."/>
            <person name="Kuo A."/>
            <person name="Liang C."/>
            <person name="Lipzen A."/>
            <person name="Lutzoni F."/>
            <person name="Magnuson J."/>
            <person name="Mondo S."/>
            <person name="Nolan M."/>
            <person name="Ohm R."/>
            <person name="Pangilinan J."/>
            <person name="Park H.-J."/>
            <person name="Ramirez L."/>
            <person name="Alfaro M."/>
            <person name="Sun H."/>
            <person name="Tritt A."/>
            <person name="Yoshinaga Y."/>
            <person name="Zwiers L.-H."/>
            <person name="Turgeon B."/>
            <person name="Goodwin S."/>
            <person name="Spatafora J."/>
            <person name="Crous P."/>
            <person name="Grigoriev I."/>
        </authorList>
    </citation>
    <scope>NUCLEOTIDE SEQUENCE</scope>
    <source>
        <strain evidence="3">CBS 123094</strain>
    </source>
</reference>
<feature type="signal peptide" evidence="2">
    <location>
        <begin position="1"/>
        <end position="20"/>
    </location>
</feature>
<protein>
    <submittedName>
        <fullName evidence="3">Uncharacterized protein</fullName>
    </submittedName>
</protein>
<sequence length="204" mass="21329">MMGRGTTSVSIVPILPIADALWLTLPYRASVDQRVGLCGRDCGSQSPSGSTPNVIPPPIPHIRNDLSMSYLLSLCTASLHGSLRDASPVWQSNMAASTVCSRCLLSNSAAAAWPPGILHVGGRANGQSFVSKASSVISGYGILRTRASGSWAANQSSPSYSTPQDGFPEAECRVDTSGQVGHNNTPTNDGGSELRTRCARRQGS</sequence>
<feature type="chain" id="PRO_5025686918" evidence="2">
    <location>
        <begin position="21"/>
        <end position="204"/>
    </location>
</feature>
<feature type="region of interest" description="Disordered" evidence="1">
    <location>
        <begin position="152"/>
        <end position="204"/>
    </location>
</feature>
<dbReference type="Proteomes" id="UP000799779">
    <property type="component" value="Unassembled WGS sequence"/>
</dbReference>
<evidence type="ECO:0000313" key="4">
    <source>
        <dbReference type="Proteomes" id="UP000799779"/>
    </source>
</evidence>
<evidence type="ECO:0000313" key="3">
    <source>
        <dbReference type="EMBL" id="KAF2000411.1"/>
    </source>
</evidence>
<keyword evidence="2" id="KW-0732">Signal</keyword>
<gene>
    <name evidence="3" type="ORF">P154DRAFT_201820</name>
</gene>
<feature type="compositionally biased region" description="Polar residues" evidence="1">
    <location>
        <begin position="176"/>
        <end position="190"/>
    </location>
</feature>
<dbReference type="EMBL" id="ML977589">
    <property type="protein sequence ID" value="KAF2000411.1"/>
    <property type="molecule type" value="Genomic_DNA"/>
</dbReference>
<dbReference type="AlphaFoldDB" id="A0A6A5WJS2"/>
<organism evidence="3 4">
    <name type="scientific">Amniculicola lignicola CBS 123094</name>
    <dbReference type="NCBI Taxonomy" id="1392246"/>
    <lineage>
        <taxon>Eukaryota</taxon>
        <taxon>Fungi</taxon>
        <taxon>Dikarya</taxon>
        <taxon>Ascomycota</taxon>
        <taxon>Pezizomycotina</taxon>
        <taxon>Dothideomycetes</taxon>
        <taxon>Pleosporomycetidae</taxon>
        <taxon>Pleosporales</taxon>
        <taxon>Amniculicolaceae</taxon>
        <taxon>Amniculicola</taxon>
    </lineage>
</organism>
<keyword evidence="4" id="KW-1185">Reference proteome</keyword>
<evidence type="ECO:0000256" key="1">
    <source>
        <dbReference type="SAM" id="MobiDB-lite"/>
    </source>
</evidence>
<accession>A0A6A5WJS2</accession>
<evidence type="ECO:0000256" key="2">
    <source>
        <dbReference type="SAM" id="SignalP"/>
    </source>
</evidence>